<proteinExistence type="predicted"/>
<evidence type="ECO:0000313" key="1">
    <source>
        <dbReference type="EMBL" id="KAJ9062659.1"/>
    </source>
</evidence>
<dbReference type="EMBL" id="QTSX02004996">
    <property type="protein sequence ID" value="KAJ9062659.1"/>
    <property type="molecule type" value="Genomic_DNA"/>
</dbReference>
<dbReference type="Proteomes" id="UP001165960">
    <property type="component" value="Unassembled WGS sequence"/>
</dbReference>
<comment type="caution">
    <text evidence="1">The sequence shown here is derived from an EMBL/GenBank/DDBJ whole genome shotgun (WGS) entry which is preliminary data.</text>
</comment>
<organism evidence="1 2">
    <name type="scientific">Entomophthora muscae</name>
    <dbReference type="NCBI Taxonomy" id="34485"/>
    <lineage>
        <taxon>Eukaryota</taxon>
        <taxon>Fungi</taxon>
        <taxon>Fungi incertae sedis</taxon>
        <taxon>Zoopagomycota</taxon>
        <taxon>Entomophthoromycotina</taxon>
        <taxon>Entomophthoromycetes</taxon>
        <taxon>Entomophthorales</taxon>
        <taxon>Entomophthoraceae</taxon>
        <taxon>Entomophthora</taxon>
    </lineage>
</organism>
<reference evidence="1" key="1">
    <citation type="submission" date="2022-04" db="EMBL/GenBank/DDBJ databases">
        <title>Genome of the entomopathogenic fungus Entomophthora muscae.</title>
        <authorList>
            <person name="Elya C."/>
            <person name="Lovett B.R."/>
            <person name="Lee E."/>
            <person name="Macias A.M."/>
            <person name="Hajek A.E."/>
            <person name="De Bivort B.L."/>
            <person name="Kasson M.T."/>
            <person name="De Fine Licht H.H."/>
            <person name="Stajich J.E."/>
        </authorList>
    </citation>
    <scope>NUCLEOTIDE SEQUENCE</scope>
    <source>
        <strain evidence="1">Berkeley</strain>
    </source>
</reference>
<gene>
    <name evidence="1" type="ORF">DSO57_1008422</name>
</gene>
<evidence type="ECO:0000313" key="2">
    <source>
        <dbReference type="Proteomes" id="UP001165960"/>
    </source>
</evidence>
<accession>A0ACC2SJU2</accession>
<keyword evidence="2" id="KW-1185">Reference proteome</keyword>
<name>A0ACC2SJU2_9FUNG</name>
<protein>
    <submittedName>
        <fullName evidence="1">Uncharacterized protein</fullName>
    </submittedName>
</protein>
<sequence>MPSVNLAYKNGVVPIQYQKLSCKVRPLPNQLEEYKGLPLYADLPIEILAGHQVLVKTGLDDCMAVADPEWIRQKAVHLGIKQWNNCAVVLLHPDSTSDKDV</sequence>